<keyword evidence="1" id="KW-0175">Coiled coil</keyword>
<evidence type="ECO:0008006" key="5">
    <source>
        <dbReference type="Google" id="ProtNLM"/>
    </source>
</evidence>
<reference evidence="3 4" key="1">
    <citation type="submission" date="2015-06" db="EMBL/GenBank/DDBJ databases">
        <title>Genome sequence of the organohalide-respiring Dehalogenimonas alkenigignens type strain (IP3-3T).</title>
        <authorList>
            <person name="Key T.A."/>
            <person name="Richmond D.P."/>
            <person name="Bowman K.S."/>
            <person name="Cho Y.-J."/>
            <person name="Chun J."/>
            <person name="da Costa M.S."/>
            <person name="Rainey F.A."/>
            <person name="Moe W.M."/>
        </authorList>
    </citation>
    <scope>NUCLEOTIDE SEQUENCE [LARGE SCALE GENOMIC DNA]</scope>
    <source>
        <strain evidence="3 4">IP3-3</strain>
    </source>
</reference>
<proteinExistence type="predicted"/>
<organism evidence="3 4">
    <name type="scientific">Dehalogenimonas alkenigignens</name>
    <dbReference type="NCBI Taxonomy" id="1217799"/>
    <lineage>
        <taxon>Bacteria</taxon>
        <taxon>Bacillati</taxon>
        <taxon>Chloroflexota</taxon>
        <taxon>Dehalococcoidia</taxon>
        <taxon>Dehalococcoidales</taxon>
        <taxon>Dehalococcoidaceae</taxon>
        <taxon>Dehalogenimonas</taxon>
    </lineage>
</organism>
<sequence>MRIGFVEILIMAIVVALMIFPIVLAGLFIRRKNLLNRQARENQELQTEIDALKRQVAELESRKESMQ</sequence>
<evidence type="ECO:0000256" key="1">
    <source>
        <dbReference type="SAM" id="Coils"/>
    </source>
</evidence>
<dbReference type="Proteomes" id="UP000053947">
    <property type="component" value="Unassembled WGS sequence"/>
</dbReference>
<dbReference type="STRING" id="1217799.DEALK_03900"/>
<feature type="coiled-coil region" evidence="1">
    <location>
        <begin position="35"/>
        <end position="62"/>
    </location>
</feature>
<keyword evidence="2" id="KW-0812">Transmembrane</keyword>
<evidence type="ECO:0000313" key="4">
    <source>
        <dbReference type="Proteomes" id="UP000053947"/>
    </source>
</evidence>
<dbReference type="EMBL" id="LFDV01000002">
    <property type="protein sequence ID" value="KTB47545.1"/>
    <property type="molecule type" value="Genomic_DNA"/>
</dbReference>
<dbReference type="RefSeq" id="WP_058438196.1">
    <property type="nucleotide sequence ID" value="NZ_KQ758903.1"/>
</dbReference>
<evidence type="ECO:0000313" key="3">
    <source>
        <dbReference type="EMBL" id="KTB47545.1"/>
    </source>
</evidence>
<accession>A0A0W0GG55</accession>
<keyword evidence="2" id="KW-1133">Transmembrane helix</keyword>
<dbReference type="AlphaFoldDB" id="A0A0W0GG55"/>
<gene>
    <name evidence="3" type="ORF">DEALK_03900</name>
</gene>
<protein>
    <recommendedName>
        <fullName evidence="5">Phage shock protein B</fullName>
    </recommendedName>
</protein>
<keyword evidence="2" id="KW-0472">Membrane</keyword>
<comment type="caution">
    <text evidence="3">The sequence shown here is derived from an EMBL/GenBank/DDBJ whole genome shotgun (WGS) entry which is preliminary data.</text>
</comment>
<keyword evidence="4" id="KW-1185">Reference proteome</keyword>
<evidence type="ECO:0000256" key="2">
    <source>
        <dbReference type="SAM" id="Phobius"/>
    </source>
</evidence>
<name>A0A0W0GG55_9CHLR</name>
<feature type="transmembrane region" description="Helical" evidence="2">
    <location>
        <begin position="6"/>
        <end position="29"/>
    </location>
</feature>